<sequence length="718" mass="78482">MLKLFEIIIKKRDRGETALSSYQVSCITMKLLLATTSIILLAEAPSSCNAFVPRSNTWAGVARQRLSTSSSQTCSTTSLGISNIGLGPTEEETTEIDYDKLVPGVDYEVPDHESHRLDRRSKLDERCDAWYGELLGAENGVLGDIAAGIRTRLMTKVELKNEKQLPYEHPEFTPYVNTKLPWSILYPAYGLEEYGVPVPRRNAEAWRHFDVPGMVAQDYSQTVEGSGTELVLSDEETASMKAKLEKKGTWLEDDKCFARLIYVNGRFVPSLSKTTDTICNMDTSNISEKDAPLLSRLTDGFTDRLAGDVPFSNDDGDHLLKSFAKLSKPDHCMGDCTSQFAINAQQGTASLAALNTVKTGAVAYVRYSMPGDPESDEPPMPVLIINAVSKSGGGTANEDEKGVAMHPRTLAVAEDGSSLALIQSMVDLDSDGEEHVPKLYNGYTQVFVEGNANVTHSYLEETGGFVTPDVELMDKELEEGQVPPRSIESARPELKDTHLETVDVHCTGDESFYAPSIMSIGGSGRIRLAFSISLLRPRSEANVHGFSLTGGAQRTDVKTSIHHMGQGTTSQQLQKNMVGGRGTGSFRGRVRVEQSAQQTDSDQLCRTILLSDRCKSWSMPSLEIVADDVKCTHGATVADLSDEELFYLRSRGITQTAARNLLMFAYADDISKTVHPSMLAELGATTDAKTGLQKRITARLLNLVPKGDRAMLGELHSI</sequence>
<evidence type="ECO:0000313" key="2">
    <source>
        <dbReference type="EMBL" id="CAD9282561.1"/>
    </source>
</evidence>
<dbReference type="InterPro" id="IPR055346">
    <property type="entry name" value="Fe-S_cluster_assembly_SufBD"/>
</dbReference>
<dbReference type="Pfam" id="PF01458">
    <property type="entry name" value="SUFBD_core"/>
    <property type="match status" value="1"/>
</dbReference>
<dbReference type="AlphaFoldDB" id="A0A7S1V0Y0"/>
<dbReference type="GO" id="GO:0016226">
    <property type="term" value="P:iron-sulfur cluster assembly"/>
    <property type="evidence" value="ECO:0007669"/>
    <property type="project" value="InterPro"/>
</dbReference>
<proteinExistence type="predicted"/>
<dbReference type="EMBL" id="HBGK01022366">
    <property type="protein sequence ID" value="CAD9282561.1"/>
    <property type="molecule type" value="Transcribed_RNA"/>
</dbReference>
<name>A0A7S1V0Y0_9STRA</name>
<dbReference type="InterPro" id="IPR000825">
    <property type="entry name" value="SUF_FeS_clus_asmbl_SufBD_core"/>
</dbReference>
<organism evidence="2">
    <name type="scientific">Grammatophora oceanica</name>
    <dbReference type="NCBI Taxonomy" id="210454"/>
    <lineage>
        <taxon>Eukaryota</taxon>
        <taxon>Sar</taxon>
        <taxon>Stramenopiles</taxon>
        <taxon>Ochrophyta</taxon>
        <taxon>Bacillariophyta</taxon>
        <taxon>Fragilariophyceae</taxon>
        <taxon>Fragilariophycidae</taxon>
        <taxon>Rhabdonematales</taxon>
        <taxon>Grammatophoraceae</taxon>
        <taxon>Grammatophora</taxon>
    </lineage>
</organism>
<evidence type="ECO:0000259" key="1">
    <source>
        <dbReference type="Pfam" id="PF01458"/>
    </source>
</evidence>
<accession>A0A7S1V0Y0</accession>
<reference evidence="2" key="1">
    <citation type="submission" date="2021-01" db="EMBL/GenBank/DDBJ databases">
        <authorList>
            <person name="Corre E."/>
            <person name="Pelletier E."/>
            <person name="Niang G."/>
            <person name="Scheremetjew M."/>
            <person name="Finn R."/>
            <person name="Kale V."/>
            <person name="Holt S."/>
            <person name="Cochrane G."/>
            <person name="Meng A."/>
            <person name="Brown T."/>
            <person name="Cohen L."/>
        </authorList>
    </citation>
    <scope>NUCLEOTIDE SEQUENCE</scope>
    <source>
        <strain evidence="2">CCMP 410</strain>
    </source>
</reference>
<dbReference type="PANTHER" id="PTHR43575:SF1">
    <property type="entry name" value="PROTEIN ABCI7, CHLOROPLASTIC"/>
    <property type="match status" value="1"/>
</dbReference>
<dbReference type="PANTHER" id="PTHR43575">
    <property type="entry name" value="PROTEIN ABCI7, CHLOROPLASTIC"/>
    <property type="match status" value="1"/>
</dbReference>
<feature type="domain" description="SUF system FeS cluster assembly SufBD core" evidence="1">
    <location>
        <begin position="401"/>
        <end position="665"/>
    </location>
</feature>
<dbReference type="InterPro" id="IPR037284">
    <property type="entry name" value="SUF_FeS_clus_asmbl_SufBD_sf"/>
</dbReference>
<gene>
    <name evidence="2" type="ORF">GOCE00092_LOCUS11472</name>
</gene>
<protein>
    <recommendedName>
        <fullName evidence="1">SUF system FeS cluster assembly SufBD core domain-containing protein</fullName>
    </recommendedName>
</protein>
<dbReference type="SUPFAM" id="SSF101960">
    <property type="entry name" value="Stabilizer of iron transporter SufD"/>
    <property type="match status" value="1"/>
</dbReference>